<protein>
    <submittedName>
        <fullName evidence="2">Putative peptidoglycan binding domain protein</fullName>
    </submittedName>
</protein>
<dbReference type="Gene3D" id="1.10.101.10">
    <property type="entry name" value="PGBD-like superfamily/PGBD"/>
    <property type="match status" value="1"/>
</dbReference>
<gene>
    <name evidence="2" type="ORF">GALL_288550</name>
</gene>
<dbReference type="EMBL" id="MLJW01000337">
    <property type="protein sequence ID" value="OIQ89246.1"/>
    <property type="molecule type" value="Genomic_DNA"/>
</dbReference>
<dbReference type="Pfam" id="PF01471">
    <property type="entry name" value="PG_binding_1"/>
    <property type="match status" value="1"/>
</dbReference>
<dbReference type="InterPro" id="IPR036366">
    <property type="entry name" value="PGBDSf"/>
</dbReference>
<evidence type="ECO:0000259" key="1">
    <source>
        <dbReference type="Pfam" id="PF01471"/>
    </source>
</evidence>
<comment type="caution">
    <text evidence="2">The sequence shown here is derived from an EMBL/GenBank/DDBJ whole genome shotgun (WGS) entry which is preliminary data.</text>
</comment>
<sequence>MTPKLSVLAIAVCAATAFAPLAYADSAAPAPAAKAAPAAAAHAAPAAKTAEAKPAAKAVQAKPAAKTVKAAHAVKSMVKKTAVKAVAKKAPAKAVSHHALMSRHRVERMQAALSNAHYKVALDGIWGPKTRTALRDFQKAHGLKATGRLDHATAKKLAL</sequence>
<proteinExistence type="predicted"/>
<dbReference type="SUPFAM" id="SSF47090">
    <property type="entry name" value="PGBD-like"/>
    <property type="match status" value="1"/>
</dbReference>
<reference evidence="2" key="1">
    <citation type="submission" date="2016-10" db="EMBL/GenBank/DDBJ databases">
        <title>Sequence of Gallionella enrichment culture.</title>
        <authorList>
            <person name="Poehlein A."/>
            <person name="Muehling M."/>
            <person name="Daniel R."/>
        </authorList>
    </citation>
    <scope>NUCLEOTIDE SEQUENCE</scope>
</reference>
<feature type="domain" description="Peptidoglycan binding-like" evidence="1">
    <location>
        <begin position="105"/>
        <end position="157"/>
    </location>
</feature>
<dbReference type="InterPro" id="IPR036365">
    <property type="entry name" value="PGBD-like_sf"/>
</dbReference>
<name>A0A1J5QZV5_9ZZZZ</name>
<evidence type="ECO:0000313" key="2">
    <source>
        <dbReference type="EMBL" id="OIQ89246.1"/>
    </source>
</evidence>
<dbReference type="AlphaFoldDB" id="A0A1J5QZV5"/>
<organism evidence="2">
    <name type="scientific">mine drainage metagenome</name>
    <dbReference type="NCBI Taxonomy" id="410659"/>
    <lineage>
        <taxon>unclassified sequences</taxon>
        <taxon>metagenomes</taxon>
        <taxon>ecological metagenomes</taxon>
    </lineage>
</organism>
<dbReference type="InterPro" id="IPR002477">
    <property type="entry name" value="Peptidoglycan-bd-like"/>
</dbReference>
<accession>A0A1J5QZV5</accession>